<dbReference type="SUPFAM" id="SSF52540">
    <property type="entry name" value="P-loop containing nucleoside triphosphate hydrolases"/>
    <property type="match status" value="1"/>
</dbReference>
<keyword evidence="1" id="KW-0547">Nucleotide-binding</keyword>
<dbReference type="PROSITE" id="PS00676">
    <property type="entry name" value="SIGMA54_INTERACT_2"/>
    <property type="match status" value="1"/>
</dbReference>
<dbReference type="InterPro" id="IPR013767">
    <property type="entry name" value="PAS_fold"/>
</dbReference>
<dbReference type="CDD" id="cd00009">
    <property type="entry name" value="AAA"/>
    <property type="match status" value="1"/>
</dbReference>
<dbReference type="PROSITE" id="PS50112">
    <property type="entry name" value="PAS"/>
    <property type="match status" value="1"/>
</dbReference>
<dbReference type="RefSeq" id="WP_190999412.1">
    <property type="nucleotide sequence ID" value="NZ_JACXSI010000045.1"/>
</dbReference>
<dbReference type="GO" id="GO:0005524">
    <property type="term" value="F:ATP binding"/>
    <property type="evidence" value="ECO:0007669"/>
    <property type="project" value="UniProtKB-KW"/>
</dbReference>
<dbReference type="PANTHER" id="PTHR32071:SF74">
    <property type="entry name" value="TRANSCRIPTIONAL ACTIVATOR ROCR"/>
    <property type="match status" value="1"/>
</dbReference>
<evidence type="ECO:0000256" key="2">
    <source>
        <dbReference type="ARBA" id="ARBA00022840"/>
    </source>
</evidence>
<dbReference type="InterPro" id="IPR002197">
    <property type="entry name" value="HTH_Fis"/>
</dbReference>
<keyword evidence="2" id="KW-0067">ATP-binding</keyword>
<evidence type="ECO:0000259" key="7">
    <source>
        <dbReference type="PROSITE" id="PS50112"/>
    </source>
</evidence>
<dbReference type="InterPro" id="IPR000014">
    <property type="entry name" value="PAS"/>
</dbReference>
<dbReference type="Pfam" id="PF25601">
    <property type="entry name" value="AAA_lid_14"/>
    <property type="match status" value="1"/>
</dbReference>
<dbReference type="PROSITE" id="PS00688">
    <property type="entry name" value="SIGMA54_INTERACT_3"/>
    <property type="match status" value="1"/>
</dbReference>
<dbReference type="CDD" id="cd00130">
    <property type="entry name" value="PAS"/>
    <property type="match status" value="1"/>
</dbReference>
<evidence type="ECO:0000256" key="3">
    <source>
        <dbReference type="ARBA" id="ARBA00023015"/>
    </source>
</evidence>
<dbReference type="FunFam" id="3.40.50.300:FF:000006">
    <property type="entry name" value="DNA-binding transcriptional regulator NtrC"/>
    <property type="match status" value="1"/>
</dbReference>
<dbReference type="InterPro" id="IPR003593">
    <property type="entry name" value="AAA+_ATPase"/>
</dbReference>
<dbReference type="Pfam" id="PF02954">
    <property type="entry name" value="HTH_8"/>
    <property type="match status" value="1"/>
</dbReference>
<dbReference type="InterPro" id="IPR027417">
    <property type="entry name" value="P-loop_NTPase"/>
</dbReference>
<dbReference type="PRINTS" id="PR01590">
    <property type="entry name" value="HTHFIS"/>
</dbReference>
<dbReference type="SUPFAM" id="SSF46689">
    <property type="entry name" value="Homeodomain-like"/>
    <property type="match status" value="1"/>
</dbReference>
<proteinExistence type="predicted"/>
<name>A0A927D1H6_9BACI</name>
<dbReference type="PROSITE" id="PS50045">
    <property type="entry name" value="SIGMA54_INTERACT_4"/>
    <property type="match status" value="1"/>
</dbReference>
<feature type="domain" description="PAS" evidence="7">
    <location>
        <begin position="3"/>
        <end position="54"/>
    </location>
</feature>
<organism evidence="8 9">
    <name type="scientific">Peribacillus faecalis</name>
    <dbReference type="NCBI Taxonomy" id="2772559"/>
    <lineage>
        <taxon>Bacteria</taxon>
        <taxon>Bacillati</taxon>
        <taxon>Bacillota</taxon>
        <taxon>Bacilli</taxon>
        <taxon>Bacillales</taxon>
        <taxon>Bacillaceae</taxon>
        <taxon>Peribacillus</taxon>
    </lineage>
</organism>
<dbReference type="Gene3D" id="3.30.450.20">
    <property type="entry name" value="PAS domain"/>
    <property type="match status" value="1"/>
</dbReference>
<dbReference type="SMART" id="SM00382">
    <property type="entry name" value="AAA"/>
    <property type="match status" value="1"/>
</dbReference>
<reference evidence="8" key="1">
    <citation type="submission" date="2020-09" db="EMBL/GenBank/DDBJ databases">
        <title>Bacillus faecalis sp. nov., a moderately halophilic bacterium isolated from cow faeces.</title>
        <authorList>
            <person name="Jiang L."/>
            <person name="Lee J."/>
        </authorList>
    </citation>
    <scope>NUCLEOTIDE SEQUENCE</scope>
    <source>
        <strain evidence="8">AGMB 02131</strain>
    </source>
</reference>
<dbReference type="Pfam" id="PF00989">
    <property type="entry name" value="PAS"/>
    <property type="match status" value="1"/>
</dbReference>
<gene>
    <name evidence="8" type="ORF">IEO70_15985</name>
</gene>
<dbReference type="SUPFAM" id="SSF55785">
    <property type="entry name" value="PYP-like sensor domain (PAS domain)"/>
    <property type="match status" value="1"/>
</dbReference>
<keyword evidence="5" id="KW-0804">Transcription</keyword>
<comment type="caution">
    <text evidence="8">The sequence shown here is derived from an EMBL/GenBank/DDBJ whole genome shotgun (WGS) entry which is preliminary data.</text>
</comment>
<dbReference type="Gene3D" id="3.40.50.300">
    <property type="entry name" value="P-loop containing nucleotide triphosphate hydrolases"/>
    <property type="match status" value="1"/>
</dbReference>
<dbReference type="EMBL" id="JACXSI010000045">
    <property type="protein sequence ID" value="MBD3109840.1"/>
    <property type="molecule type" value="Genomic_DNA"/>
</dbReference>
<dbReference type="InterPro" id="IPR002078">
    <property type="entry name" value="Sigma_54_int"/>
</dbReference>
<accession>A0A927D1H6</accession>
<protein>
    <submittedName>
        <fullName evidence="8">Sigma 54-interacting transcriptional regulator</fullName>
    </submittedName>
</protein>
<dbReference type="GO" id="GO:0006355">
    <property type="term" value="P:regulation of DNA-templated transcription"/>
    <property type="evidence" value="ECO:0007669"/>
    <property type="project" value="InterPro"/>
</dbReference>
<feature type="domain" description="Sigma-54 factor interaction" evidence="6">
    <location>
        <begin position="150"/>
        <end position="378"/>
    </location>
</feature>
<dbReference type="NCBIfam" id="TIGR00229">
    <property type="entry name" value="sensory_box"/>
    <property type="match status" value="1"/>
</dbReference>
<dbReference type="InterPro" id="IPR058031">
    <property type="entry name" value="AAA_lid_NorR"/>
</dbReference>
<dbReference type="SMART" id="SM00091">
    <property type="entry name" value="PAS"/>
    <property type="match status" value="1"/>
</dbReference>
<evidence type="ECO:0000256" key="5">
    <source>
        <dbReference type="ARBA" id="ARBA00023163"/>
    </source>
</evidence>
<sequence>MISKEILEAILKVIDEGIHVIDLDGRTIFYNDIAAAHDGMKVSEVIGKHVLEVFPSLTKDSSTLLQVIESEKPLVDQSQTYVNVHGATIDTVNTTVPIYVKNKLVGAVEVAKDFTQLRKLIERLLELEYRRIPTKQKRKSTGAHYTFEHILTDDSDLLEVIAKGKRAALSQSPILVYGESGTGKELFVQGIHNASTRRAKPFIAQNCAALPETLLESLLFGTAKGSYTGAIDRAGLFELADGGTLFLDEIQSMSPGLQAKLLRVLEDGVIRRIGSTKSNVVDVRVIAAMNMHPEQALVEEKLRLDLFYRLNVSSFHLPPLRERKNDIALLAYHFIDQLKKTSGQHAKTISAPLMKQLELHSWPGNVRELKHCIEHMMNVASSPVLLPEDLPVFFTEKRKLPIEEITPLREALQETEKTLIQLALTKTEGNVLKAAKLLKIPRQTLQYKMKNL</sequence>
<dbReference type="AlphaFoldDB" id="A0A927D1H6"/>
<evidence type="ECO:0000313" key="9">
    <source>
        <dbReference type="Proteomes" id="UP000602076"/>
    </source>
</evidence>
<dbReference type="PANTHER" id="PTHR32071">
    <property type="entry name" value="TRANSCRIPTIONAL REGULATORY PROTEIN"/>
    <property type="match status" value="1"/>
</dbReference>
<dbReference type="PROSITE" id="PS00675">
    <property type="entry name" value="SIGMA54_INTERACT_1"/>
    <property type="match status" value="1"/>
</dbReference>
<dbReference type="Gene3D" id="1.10.10.60">
    <property type="entry name" value="Homeodomain-like"/>
    <property type="match status" value="1"/>
</dbReference>
<dbReference type="GO" id="GO:0043565">
    <property type="term" value="F:sequence-specific DNA binding"/>
    <property type="evidence" value="ECO:0007669"/>
    <property type="project" value="InterPro"/>
</dbReference>
<keyword evidence="3" id="KW-0805">Transcription regulation</keyword>
<dbReference type="InterPro" id="IPR009057">
    <property type="entry name" value="Homeodomain-like_sf"/>
</dbReference>
<dbReference type="Proteomes" id="UP000602076">
    <property type="component" value="Unassembled WGS sequence"/>
</dbReference>
<dbReference type="Pfam" id="PF00158">
    <property type="entry name" value="Sigma54_activat"/>
    <property type="match status" value="1"/>
</dbReference>
<dbReference type="InterPro" id="IPR025943">
    <property type="entry name" value="Sigma_54_int_dom_ATP-bd_2"/>
</dbReference>
<evidence type="ECO:0000313" key="8">
    <source>
        <dbReference type="EMBL" id="MBD3109840.1"/>
    </source>
</evidence>
<dbReference type="InterPro" id="IPR025662">
    <property type="entry name" value="Sigma_54_int_dom_ATP-bd_1"/>
</dbReference>
<evidence type="ECO:0000259" key="6">
    <source>
        <dbReference type="PROSITE" id="PS50045"/>
    </source>
</evidence>
<dbReference type="InterPro" id="IPR025944">
    <property type="entry name" value="Sigma_54_int_dom_CS"/>
</dbReference>
<evidence type="ECO:0000256" key="1">
    <source>
        <dbReference type="ARBA" id="ARBA00022741"/>
    </source>
</evidence>
<keyword evidence="9" id="KW-1185">Reference proteome</keyword>
<dbReference type="InterPro" id="IPR035965">
    <property type="entry name" value="PAS-like_dom_sf"/>
</dbReference>
<evidence type="ECO:0000256" key="4">
    <source>
        <dbReference type="ARBA" id="ARBA00023125"/>
    </source>
</evidence>
<dbReference type="Gene3D" id="1.10.8.60">
    <property type="match status" value="1"/>
</dbReference>
<keyword evidence="4" id="KW-0238">DNA-binding</keyword>